<dbReference type="PANTHER" id="PTHR33223:SF6">
    <property type="entry name" value="CCHC-TYPE DOMAIN-CONTAINING PROTEIN"/>
    <property type="match status" value="1"/>
</dbReference>
<organism evidence="3 4">
    <name type="scientific">Ficus carica</name>
    <name type="common">Common fig</name>
    <dbReference type="NCBI Taxonomy" id="3494"/>
    <lineage>
        <taxon>Eukaryota</taxon>
        <taxon>Viridiplantae</taxon>
        <taxon>Streptophyta</taxon>
        <taxon>Embryophyta</taxon>
        <taxon>Tracheophyta</taxon>
        <taxon>Spermatophyta</taxon>
        <taxon>Magnoliopsida</taxon>
        <taxon>eudicotyledons</taxon>
        <taxon>Gunneridae</taxon>
        <taxon>Pentapetalae</taxon>
        <taxon>rosids</taxon>
        <taxon>fabids</taxon>
        <taxon>Rosales</taxon>
        <taxon>Moraceae</taxon>
        <taxon>Ficeae</taxon>
        <taxon>Ficus</taxon>
    </lineage>
</organism>
<protein>
    <recommendedName>
        <fullName evidence="2">Retrotransposon gag domain-containing protein</fullName>
    </recommendedName>
</protein>
<dbReference type="EMBL" id="BTGU01000037">
    <property type="protein sequence ID" value="GMN51371.1"/>
    <property type="molecule type" value="Genomic_DNA"/>
</dbReference>
<dbReference type="PANTHER" id="PTHR33223">
    <property type="entry name" value="CCHC-TYPE DOMAIN-CONTAINING PROTEIN"/>
    <property type="match status" value="1"/>
</dbReference>
<dbReference type="AlphaFoldDB" id="A0AA88DCP1"/>
<dbReference type="Gramene" id="FCD_00026145-RA">
    <property type="protein sequence ID" value="FCD_00026145-RA:cds"/>
    <property type="gene ID" value="FCD_00026145"/>
</dbReference>
<evidence type="ECO:0000259" key="2">
    <source>
        <dbReference type="Pfam" id="PF03732"/>
    </source>
</evidence>
<proteinExistence type="predicted"/>
<dbReference type="Proteomes" id="UP001187192">
    <property type="component" value="Unassembled WGS sequence"/>
</dbReference>
<sequence length="346" mass="39926">MAPSKAKKMKMILEGDSHETNISMSEHNTKTNDNVKLTLPDLVKGYESPNFVHFDGRKGNAKEHISWFLDALGQHARDKSLRHREFSKSLTGKAYTWYTTLTPGTIHTWEEMVGEFCQKYFQNEEKITTLTISNTRQNQGENLVDYGVLGEHRNQAILKVDRSARRTTLLVKITSEARGWRGERKETLHSLEISVRPPRPPYHRRQEKETQPPIPCTDEEFHTILNQWIQDRVVCLFPPRRQPIGEDKKHPKYCHLHQFIHHPTTECQVLHKIFLAKINNGTLELPTKKQTTDLDPLPRHEGKETCAMAGHVSKDKEMIDVGEDLSTQKTDPKPSEALWETSRGND</sequence>
<feature type="region of interest" description="Disordered" evidence="1">
    <location>
        <begin position="195"/>
        <end position="216"/>
    </location>
</feature>
<gene>
    <name evidence="3" type="ORF">TIFTF001_020530</name>
</gene>
<name>A0AA88DCP1_FICCA</name>
<feature type="region of interest" description="Disordered" evidence="1">
    <location>
        <begin position="307"/>
        <end position="346"/>
    </location>
</feature>
<dbReference type="Pfam" id="PF03732">
    <property type="entry name" value="Retrotrans_gag"/>
    <property type="match status" value="1"/>
</dbReference>
<evidence type="ECO:0000313" key="3">
    <source>
        <dbReference type="EMBL" id="GMN51371.1"/>
    </source>
</evidence>
<accession>A0AA88DCP1</accession>
<comment type="caution">
    <text evidence="3">The sequence shown here is derived from an EMBL/GenBank/DDBJ whole genome shotgun (WGS) entry which is preliminary data.</text>
</comment>
<evidence type="ECO:0000256" key="1">
    <source>
        <dbReference type="SAM" id="MobiDB-lite"/>
    </source>
</evidence>
<dbReference type="InterPro" id="IPR005162">
    <property type="entry name" value="Retrotrans_gag_dom"/>
</dbReference>
<reference evidence="3" key="1">
    <citation type="submission" date="2023-07" db="EMBL/GenBank/DDBJ databases">
        <title>draft genome sequence of fig (Ficus carica).</title>
        <authorList>
            <person name="Takahashi T."/>
            <person name="Nishimura K."/>
        </authorList>
    </citation>
    <scope>NUCLEOTIDE SEQUENCE</scope>
</reference>
<evidence type="ECO:0000313" key="4">
    <source>
        <dbReference type="Proteomes" id="UP001187192"/>
    </source>
</evidence>
<keyword evidence="4" id="KW-1185">Reference proteome</keyword>
<feature type="domain" description="Retrotransposon gag" evidence="2">
    <location>
        <begin position="86"/>
        <end position="146"/>
    </location>
</feature>